<proteinExistence type="predicted"/>
<sequence>MLFYFLMDHTHTCVHGFKFANKRRAWLVEEWITI</sequence>
<name>A0A2P2Q761_RHIMU</name>
<protein>
    <submittedName>
        <fullName evidence="1">Uncharacterized protein</fullName>
    </submittedName>
</protein>
<reference evidence="1" key="1">
    <citation type="submission" date="2018-02" db="EMBL/GenBank/DDBJ databases">
        <title>Rhizophora mucronata_Transcriptome.</title>
        <authorList>
            <person name="Meera S.P."/>
            <person name="Sreeshan A."/>
            <person name="Augustine A."/>
        </authorList>
    </citation>
    <scope>NUCLEOTIDE SEQUENCE</scope>
    <source>
        <tissue evidence="1">Leaf</tissue>
    </source>
</reference>
<accession>A0A2P2Q761</accession>
<evidence type="ECO:0000313" key="1">
    <source>
        <dbReference type="EMBL" id="MBX62822.1"/>
    </source>
</evidence>
<dbReference type="EMBL" id="GGEC01082338">
    <property type="protein sequence ID" value="MBX62822.1"/>
    <property type="molecule type" value="Transcribed_RNA"/>
</dbReference>
<organism evidence="1">
    <name type="scientific">Rhizophora mucronata</name>
    <name type="common">Asiatic mangrove</name>
    <dbReference type="NCBI Taxonomy" id="61149"/>
    <lineage>
        <taxon>Eukaryota</taxon>
        <taxon>Viridiplantae</taxon>
        <taxon>Streptophyta</taxon>
        <taxon>Embryophyta</taxon>
        <taxon>Tracheophyta</taxon>
        <taxon>Spermatophyta</taxon>
        <taxon>Magnoliopsida</taxon>
        <taxon>eudicotyledons</taxon>
        <taxon>Gunneridae</taxon>
        <taxon>Pentapetalae</taxon>
        <taxon>rosids</taxon>
        <taxon>fabids</taxon>
        <taxon>Malpighiales</taxon>
        <taxon>Rhizophoraceae</taxon>
        <taxon>Rhizophora</taxon>
    </lineage>
</organism>
<dbReference type="AlphaFoldDB" id="A0A2P2Q761"/>